<accession>A0A932I590</accession>
<keyword evidence="3 4" id="KW-0472">Membrane</keyword>
<name>A0A932I590_UNCTE</name>
<protein>
    <submittedName>
        <fullName evidence="6">MFS transporter</fullName>
    </submittedName>
</protein>
<dbReference type="GO" id="GO:0022857">
    <property type="term" value="F:transmembrane transporter activity"/>
    <property type="evidence" value="ECO:0007669"/>
    <property type="project" value="InterPro"/>
</dbReference>
<feature type="transmembrane region" description="Helical" evidence="4">
    <location>
        <begin position="379"/>
        <end position="399"/>
    </location>
</feature>
<feature type="transmembrane region" description="Helical" evidence="4">
    <location>
        <begin position="172"/>
        <end position="193"/>
    </location>
</feature>
<dbReference type="Gene3D" id="1.20.1250.20">
    <property type="entry name" value="MFS general substrate transporter like domains"/>
    <property type="match status" value="2"/>
</dbReference>
<evidence type="ECO:0000313" key="7">
    <source>
        <dbReference type="Proteomes" id="UP000782312"/>
    </source>
</evidence>
<dbReference type="PANTHER" id="PTHR43129:SF1">
    <property type="entry name" value="FOSMIDOMYCIN RESISTANCE PROTEIN"/>
    <property type="match status" value="1"/>
</dbReference>
<dbReference type="PROSITE" id="PS50850">
    <property type="entry name" value="MFS"/>
    <property type="match status" value="1"/>
</dbReference>
<evidence type="ECO:0000259" key="5">
    <source>
        <dbReference type="PROSITE" id="PS50850"/>
    </source>
</evidence>
<feature type="transmembrane region" description="Helical" evidence="4">
    <location>
        <begin position="228"/>
        <end position="252"/>
    </location>
</feature>
<reference evidence="6" key="1">
    <citation type="submission" date="2020-07" db="EMBL/GenBank/DDBJ databases">
        <title>Huge and variable diversity of episymbiotic CPR bacteria and DPANN archaea in groundwater ecosystems.</title>
        <authorList>
            <person name="He C.Y."/>
            <person name="Keren R."/>
            <person name="Whittaker M."/>
            <person name="Farag I.F."/>
            <person name="Doudna J."/>
            <person name="Cate J.H.D."/>
            <person name="Banfield J.F."/>
        </authorList>
    </citation>
    <scope>NUCLEOTIDE SEQUENCE</scope>
    <source>
        <strain evidence="6">NC_groundwater_763_Ag_S-0.2um_68_21</strain>
    </source>
</reference>
<gene>
    <name evidence="6" type="ORF">HYZ11_18060</name>
</gene>
<feature type="transmembrane region" description="Helical" evidence="4">
    <location>
        <begin position="264"/>
        <end position="286"/>
    </location>
</feature>
<organism evidence="6 7">
    <name type="scientific">Tectimicrobiota bacterium</name>
    <dbReference type="NCBI Taxonomy" id="2528274"/>
    <lineage>
        <taxon>Bacteria</taxon>
        <taxon>Pseudomonadati</taxon>
        <taxon>Nitrospinota/Tectimicrobiota group</taxon>
        <taxon>Candidatus Tectimicrobiota</taxon>
    </lineage>
</organism>
<dbReference type="EMBL" id="JACPUR010000041">
    <property type="protein sequence ID" value="MBI3129516.1"/>
    <property type="molecule type" value="Genomic_DNA"/>
</dbReference>
<evidence type="ECO:0000256" key="2">
    <source>
        <dbReference type="ARBA" id="ARBA00022989"/>
    </source>
</evidence>
<keyword evidence="2 4" id="KW-1133">Transmembrane helix</keyword>
<dbReference type="InterPro" id="IPR011701">
    <property type="entry name" value="MFS"/>
</dbReference>
<proteinExistence type="predicted"/>
<evidence type="ECO:0000256" key="3">
    <source>
        <dbReference type="ARBA" id="ARBA00023136"/>
    </source>
</evidence>
<feature type="transmembrane region" description="Helical" evidence="4">
    <location>
        <begin position="293"/>
        <end position="312"/>
    </location>
</feature>
<feature type="domain" description="Major facilitator superfamily (MFS) profile" evidence="5">
    <location>
        <begin position="19"/>
        <end position="403"/>
    </location>
</feature>
<evidence type="ECO:0000256" key="4">
    <source>
        <dbReference type="SAM" id="Phobius"/>
    </source>
</evidence>
<evidence type="ECO:0000313" key="6">
    <source>
        <dbReference type="EMBL" id="MBI3129516.1"/>
    </source>
</evidence>
<dbReference type="Pfam" id="PF07690">
    <property type="entry name" value="MFS_1"/>
    <property type="match status" value="1"/>
</dbReference>
<feature type="transmembrane region" description="Helical" evidence="4">
    <location>
        <begin position="88"/>
        <end position="106"/>
    </location>
</feature>
<dbReference type="InterPro" id="IPR036259">
    <property type="entry name" value="MFS_trans_sf"/>
</dbReference>
<comment type="caution">
    <text evidence="6">The sequence shown here is derived from an EMBL/GenBank/DDBJ whole genome shotgun (WGS) entry which is preliminary data.</text>
</comment>
<sequence>MSRAPGAGSMARVPWRRGDYLDLGVISITHGLSDGFNNMLVPVLALIVADLRLSPIEAGGLLSAFSLAVLLFQYPLSLLADATGRKKTVLIAGMGVATAAFVAMGWTSSYHSLLALAFVAGAGNTVYHPCGTALTAERFASSRAFALSYQSLGGNVGTGIMPVGLATLATFAGWRAAVAAFALPALALLPLVGARFPDRPRPRGPGGAGGGREGTWALTRRVISNRSVILLAMLYSLRSMGTKGMIGFLPLLGAQAAGMSTPTIGFAVSLYFGMGAVTKPVMGYLYDRFGARSALVIPLALTGAIGLAMPFAPWETALIALAALLGLVSFVAPIVLTATADYCDQDVLATSVGVIYAVEGLSFIAPLAGGWLAEHYGLGASYVFFTIAVWAGVAVSAMLPRGKK</sequence>
<feature type="transmembrane region" description="Helical" evidence="4">
    <location>
        <begin position="318"/>
        <end position="340"/>
    </location>
</feature>
<dbReference type="AlphaFoldDB" id="A0A932I590"/>
<dbReference type="SUPFAM" id="SSF103473">
    <property type="entry name" value="MFS general substrate transporter"/>
    <property type="match status" value="1"/>
</dbReference>
<feature type="transmembrane region" description="Helical" evidence="4">
    <location>
        <begin position="58"/>
        <end position="76"/>
    </location>
</feature>
<dbReference type="InterPro" id="IPR020846">
    <property type="entry name" value="MFS_dom"/>
</dbReference>
<feature type="transmembrane region" description="Helical" evidence="4">
    <location>
        <begin position="347"/>
        <end position="373"/>
    </location>
</feature>
<keyword evidence="1 4" id="KW-0812">Transmembrane</keyword>
<dbReference type="Proteomes" id="UP000782312">
    <property type="component" value="Unassembled WGS sequence"/>
</dbReference>
<dbReference type="GO" id="GO:0005886">
    <property type="term" value="C:plasma membrane"/>
    <property type="evidence" value="ECO:0007669"/>
    <property type="project" value="TreeGrafter"/>
</dbReference>
<dbReference type="PANTHER" id="PTHR43129">
    <property type="entry name" value="FOSMIDOMYCIN RESISTANCE PROTEIN"/>
    <property type="match status" value="1"/>
</dbReference>
<evidence type="ECO:0000256" key="1">
    <source>
        <dbReference type="ARBA" id="ARBA00022692"/>
    </source>
</evidence>